<keyword evidence="2" id="KW-1185">Reference proteome</keyword>
<accession>A0AA39LTY0</accession>
<evidence type="ECO:0000313" key="1">
    <source>
        <dbReference type="EMBL" id="KAK0409532.1"/>
    </source>
</evidence>
<organism evidence="1 2">
    <name type="scientific">Steinernema hermaphroditum</name>
    <dbReference type="NCBI Taxonomy" id="289476"/>
    <lineage>
        <taxon>Eukaryota</taxon>
        <taxon>Metazoa</taxon>
        <taxon>Ecdysozoa</taxon>
        <taxon>Nematoda</taxon>
        <taxon>Chromadorea</taxon>
        <taxon>Rhabditida</taxon>
        <taxon>Tylenchina</taxon>
        <taxon>Panagrolaimomorpha</taxon>
        <taxon>Strongyloidoidea</taxon>
        <taxon>Steinernematidae</taxon>
        <taxon>Steinernema</taxon>
    </lineage>
</organism>
<gene>
    <name evidence="1" type="ORF">QR680_004603</name>
</gene>
<dbReference type="Proteomes" id="UP001175271">
    <property type="component" value="Unassembled WGS sequence"/>
</dbReference>
<dbReference type="EMBL" id="JAUCMV010000003">
    <property type="protein sequence ID" value="KAK0409532.1"/>
    <property type="molecule type" value="Genomic_DNA"/>
</dbReference>
<sequence length="284" mass="31966">MDTIPEEHCKGVFATIDRRGSNCSGKRETTKIHIAEVTPGNFFYSTSIRERPPFLKELLASDPILLRCDSIQIGPFQRENQPRRAVSKEKLSKQLIPFLIRQLSANSCLTANIATSSKTTSTVFKLLKNGHFSRIRLLYCGPKTEEFLECQATNMNLEQLELLGTWPDPSKTSQTAVTILKQGNLRRLWFDGHPRSCNLKVDFPVFKALFDLWVESKGARDFEVEGPVGVIPKEMNIYAKDFDSDVTVDDIAYKSDQFSSKFVVSTCSCSNSIILKTVPAIAKF</sequence>
<reference evidence="1" key="1">
    <citation type="submission" date="2023-06" db="EMBL/GenBank/DDBJ databases">
        <title>Genomic analysis of the entomopathogenic nematode Steinernema hermaphroditum.</title>
        <authorList>
            <person name="Schwarz E.M."/>
            <person name="Heppert J.K."/>
            <person name="Baniya A."/>
            <person name="Schwartz H.T."/>
            <person name="Tan C.-H."/>
            <person name="Antoshechkin I."/>
            <person name="Sternberg P.W."/>
            <person name="Goodrich-Blair H."/>
            <person name="Dillman A.R."/>
        </authorList>
    </citation>
    <scope>NUCLEOTIDE SEQUENCE</scope>
    <source>
        <strain evidence="1">PS9179</strain>
        <tissue evidence="1">Whole animal</tissue>
    </source>
</reference>
<protein>
    <submittedName>
        <fullName evidence="1">Uncharacterized protein</fullName>
    </submittedName>
</protein>
<comment type="caution">
    <text evidence="1">The sequence shown here is derived from an EMBL/GenBank/DDBJ whole genome shotgun (WGS) entry which is preliminary data.</text>
</comment>
<name>A0AA39LTY0_9BILA</name>
<evidence type="ECO:0000313" key="2">
    <source>
        <dbReference type="Proteomes" id="UP001175271"/>
    </source>
</evidence>
<proteinExistence type="predicted"/>
<dbReference type="AlphaFoldDB" id="A0AA39LTY0"/>